<dbReference type="GO" id="GO:0006457">
    <property type="term" value="P:protein folding"/>
    <property type="evidence" value="ECO:0007669"/>
    <property type="project" value="InterPro"/>
</dbReference>
<dbReference type="GO" id="GO:0071013">
    <property type="term" value="C:catalytic step 2 spliceosome"/>
    <property type="evidence" value="ECO:0007669"/>
    <property type="project" value="TreeGrafter"/>
</dbReference>
<accession>A0A914DBL8</accession>
<dbReference type="GO" id="GO:0003755">
    <property type="term" value="F:peptidyl-prolyl cis-trans isomerase activity"/>
    <property type="evidence" value="ECO:0007669"/>
    <property type="project" value="UniProtKB-KW"/>
</dbReference>
<evidence type="ECO:0000256" key="3">
    <source>
        <dbReference type="ARBA" id="ARBA00023235"/>
    </source>
</evidence>
<dbReference type="Pfam" id="PF00160">
    <property type="entry name" value="Pro_isomerase"/>
    <property type="match status" value="1"/>
</dbReference>
<dbReference type="InterPro" id="IPR044666">
    <property type="entry name" value="Cyclophilin_A-like"/>
</dbReference>
<reference evidence="6" key="1">
    <citation type="submission" date="2022-11" db="UniProtKB">
        <authorList>
            <consortium name="WormBaseParasite"/>
        </authorList>
    </citation>
    <scope>IDENTIFICATION</scope>
</reference>
<proteinExistence type="predicted"/>
<evidence type="ECO:0000259" key="4">
    <source>
        <dbReference type="PROSITE" id="PS50072"/>
    </source>
</evidence>
<organism evidence="5 6">
    <name type="scientific">Acrobeloides nanus</name>
    <dbReference type="NCBI Taxonomy" id="290746"/>
    <lineage>
        <taxon>Eukaryota</taxon>
        <taxon>Metazoa</taxon>
        <taxon>Ecdysozoa</taxon>
        <taxon>Nematoda</taxon>
        <taxon>Chromadorea</taxon>
        <taxon>Rhabditida</taxon>
        <taxon>Tylenchina</taxon>
        <taxon>Cephalobomorpha</taxon>
        <taxon>Cephaloboidea</taxon>
        <taxon>Cephalobidae</taxon>
        <taxon>Acrobeloides</taxon>
    </lineage>
</organism>
<dbReference type="InterPro" id="IPR029000">
    <property type="entry name" value="Cyclophilin-like_dom_sf"/>
</dbReference>
<dbReference type="WBParaSite" id="ACRNAN_scaffold2129.g32524.t1">
    <property type="protein sequence ID" value="ACRNAN_scaffold2129.g32524.t1"/>
    <property type="gene ID" value="ACRNAN_scaffold2129.g32524"/>
</dbReference>
<dbReference type="PANTHER" id="PTHR45625:SF4">
    <property type="entry name" value="PEPTIDYLPROLYL ISOMERASE DOMAIN AND WD REPEAT-CONTAINING PROTEIN 1"/>
    <property type="match status" value="1"/>
</dbReference>
<evidence type="ECO:0000256" key="1">
    <source>
        <dbReference type="ARBA" id="ARBA00013194"/>
    </source>
</evidence>
<dbReference type="AlphaFoldDB" id="A0A914DBL8"/>
<dbReference type="PROSITE" id="PS00170">
    <property type="entry name" value="CSA_PPIASE_1"/>
    <property type="match status" value="1"/>
</dbReference>
<dbReference type="InterPro" id="IPR002130">
    <property type="entry name" value="Cyclophilin-type_PPIase_dom"/>
</dbReference>
<protein>
    <recommendedName>
        <fullName evidence="1">peptidylprolyl isomerase</fullName>
        <ecNumber evidence="1">5.2.1.8</ecNumber>
    </recommendedName>
</protein>
<sequence length="502" mass="56587">MSSEKLPFVVFETSMGNFAVELYWNEAPLTCQNFAELARRKYYNGTIFHRIVPEFIIQGGDPTGTGRGGASIYGDRFEDEISDKLKHTGAGILSMANSGPNTNGSQFYVTLAPAQHLDGKHTIFGRIAAGMWDQADNQETSISYFDNSLKQDISNASSQDDQLLDFGPANFVKGRLGGKVVIYNSIRYPGHVFRFGCQTEQFYFRCLDCKNIMITMRKMNKDFYAKHGNLKIACITVKDGRIVGVDPDNPRHPHLCMNPTGNLQFARTYKRKKSSIPKNSTLARDFDQTDQSQAAQNESNEDNFEKYVLNMTNRERRSDFASSSSYTTNSFLTEQVYSNATAIISPTKDPVIASSNSHPGASSSTQMFIMKEEAIYEDDVPSINNEINRTSSAPSANDQVNDPVNHENTHANMQRLREGDIGKIIQDHIDKLENERSPNAGKLRNVSRFVFGILMEVYNATGSREDTFHLEIGKLCVFVNEQQWMDLKTVYHEIRYLISKFS</sequence>
<evidence type="ECO:0000313" key="6">
    <source>
        <dbReference type="WBParaSite" id="ACRNAN_scaffold2129.g32524.t1"/>
    </source>
</evidence>
<evidence type="ECO:0000313" key="5">
    <source>
        <dbReference type="Proteomes" id="UP000887540"/>
    </source>
</evidence>
<keyword evidence="5" id="KW-1185">Reference proteome</keyword>
<dbReference type="PRINTS" id="PR00153">
    <property type="entry name" value="CSAPPISMRASE"/>
</dbReference>
<feature type="domain" description="PPIase cyclophilin-type" evidence="4">
    <location>
        <begin position="5"/>
        <end position="131"/>
    </location>
</feature>
<keyword evidence="3" id="KW-0413">Isomerase</keyword>
<dbReference type="Proteomes" id="UP000887540">
    <property type="component" value="Unplaced"/>
</dbReference>
<name>A0A914DBL8_9BILA</name>
<dbReference type="EC" id="5.2.1.8" evidence="1"/>
<dbReference type="PANTHER" id="PTHR45625">
    <property type="entry name" value="PEPTIDYL-PROLYL CIS-TRANS ISOMERASE-RELATED"/>
    <property type="match status" value="1"/>
</dbReference>
<keyword evidence="2" id="KW-0697">Rotamase</keyword>
<evidence type="ECO:0000256" key="2">
    <source>
        <dbReference type="ARBA" id="ARBA00023110"/>
    </source>
</evidence>
<dbReference type="Gene3D" id="2.40.100.10">
    <property type="entry name" value="Cyclophilin-like"/>
    <property type="match status" value="1"/>
</dbReference>
<dbReference type="PROSITE" id="PS50072">
    <property type="entry name" value="CSA_PPIASE_2"/>
    <property type="match status" value="1"/>
</dbReference>
<dbReference type="InterPro" id="IPR020892">
    <property type="entry name" value="Cyclophilin-type_PPIase_CS"/>
</dbReference>
<dbReference type="SUPFAM" id="SSF50891">
    <property type="entry name" value="Cyclophilin-like"/>
    <property type="match status" value="1"/>
</dbReference>